<dbReference type="InterPro" id="IPR037401">
    <property type="entry name" value="SnoaL-like"/>
</dbReference>
<evidence type="ECO:0000313" key="2">
    <source>
        <dbReference type="EMBL" id="CAB5030456.1"/>
    </source>
</evidence>
<evidence type="ECO:0000259" key="1">
    <source>
        <dbReference type="Pfam" id="PF13577"/>
    </source>
</evidence>
<dbReference type="InterPro" id="IPR032710">
    <property type="entry name" value="NTF2-like_dom_sf"/>
</dbReference>
<organism evidence="2">
    <name type="scientific">freshwater metagenome</name>
    <dbReference type="NCBI Taxonomy" id="449393"/>
    <lineage>
        <taxon>unclassified sequences</taxon>
        <taxon>metagenomes</taxon>
        <taxon>ecological metagenomes</taxon>
    </lineage>
</organism>
<protein>
    <submittedName>
        <fullName evidence="2">Unannotated protein</fullName>
    </submittedName>
</protein>
<feature type="domain" description="SnoaL-like" evidence="1">
    <location>
        <begin position="85"/>
        <end position="206"/>
    </location>
</feature>
<accession>A0A6J7RP07</accession>
<reference evidence="2" key="1">
    <citation type="submission" date="2020-05" db="EMBL/GenBank/DDBJ databases">
        <authorList>
            <person name="Chiriac C."/>
            <person name="Salcher M."/>
            <person name="Ghai R."/>
            <person name="Kavagutti S V."/>
        </authorList>
    </citation>
    <scope>NUCLEOTIDE SEQUENCE</scope>
</reference>
<proteinExistence type="predicted"/>
<dbReference type="CDD" id="cd00531">
    <property type="entry name" value="NTF2_like"/>
    <property type="match status" value="1"/>
</dbReference>
<sequence>MSTPTPTGSPDTAGTVLVEVATGCTVVDVDVVVVSDSADPHEAATTRRATRQWMRALGLILFITRVYTMTTAELRTFSRGNMSATLSDHDAIRQVAARYARGVDRLDGDLMKSAYWPEATDDHGVFVGNAMAFCDRVIDSHQRFTGTMHCCMNHAIEVNGSTASGEIYNVTYVFRNDNGIDFLDTWFGRYLDQYENRNGEWRIIERICVHENTTSQSIDAHMPIDSAKFRHGSIDRGTATPLGY</sequence>
<name>A0A6J7RP07_9ZZZZ</name>
<evidence type="ECO:0000313" key="3">
    <source>
        <dbReference type="EMBL" id="CAB5067377.1"/>
    </source>
</evidence>
<dbReference type="AlphaFoldDB" id="A0A6J7RP07"/>
<dbReference type="Pfam" id="PF13577">
    <property type="entry name" value="SnoaL_4"/>
    <property type="match status" value="1"/>
</dbReference>
<dbReference type="Gene3D" id="3.10.450.50">
    <property type="match status" value="1"/>
</dbReference>
<dbReference type="SUPFAM" id="SSF54427">
    <property type="entry name" value="NTF2-like"/>
    <property type="match status" value="1"/>
</dbReference>
<dbReference type="EMBL" id="CAFBQU010000055">
    <property type="protein sequence ID" value="CAB5067377.1"/>
    <property type="molecule type" value="Genomic_DNA"/>
</dbReference>
<gene>
    <name evidence="2" type="ORF">UFOPK4098_01493</name>
    <name evidence="3" type="ORF">UFOPK4347_01459</name>
</gene>
<dbReference type="EMBL" id="CAFBPN010000130">
    <property type="protein sequence ID" value="CAB5030456.1"/>
    <property type="molecule type" value="Genomic_DNA"/>
</dbReference>